<feature type="transmembrane region" description="Helical" evidence="1">
    <location>
        <begin position="171"/>
        <end position="196"/>
    </location>
</feature>
<evidence type="ECO:0000313" key="2">
    <source>
        <dbReference type="EMBL" id="ROI13657.1"/>
    </source>
</evidence>
<feature type="transmembrane region" description="Helical" evidence="1">
    <location>
        <begin position="143"/>
        <end position="159"/>
    </location>
</feature>
<evidence type="ECO:0008006" key="4">
    <source>
        <dbReference type="Google" id="ProtNLM"/>
    </source>
</evidence>
<feature type="transmembrane region" description="Helical" evidence="1">
    <location>
        <begin position="28"/>
        <end position="47"/>
    </location>
</feature>
<feature type="transmembrane region" description="Helical" evidence="1">
    <location>
        <begin position="306"/>
        <end position="325"/>
    </location>
</feature>
<dbReference type="AlphaFoldDB" id="A0A3N0X8G7"/>
<keyword evidence="1" id="KW-0812">Transmembrane</keyword>
<feature type="transmembrane region" description="Helical" evidence="1">
    <location>
        <begin position="95"/>
        <end position="113"/>
    </location>
</feature>
<organism evidence="2 3">
    <name type="scientific">Epilithonimonas hominis</name>
    <dbReference type="NCBI Taxonomy" id="420404"/>
    <lineage>
        <taxon>Bacteria</taxon>
        <taxon>Pseudomonadati</taxon>
        <taxon>Bacteroidota</taxon>
        <taxon>Flavobacteriia</taxon>
        <taxon>Flavobacteriales</taxon>
        <taxon>Weeksellaceae</taxon>
        <taxon>Chryseobacterium group</taxon>
        <taxon>Epilithonimonas</taxon>
    </lineage>
</organism>
<accession>A0A3N0X8G7</accession>
<keyword evidence="1" id="KW-0472">Membrane</keyword>
<dbReference type="EMBL" id="RJTU01000051">
    <property type="protein sequence ID" value="ROI13657.1"/>
    <property type="molecule type" value="Genomic_DNA"/>
</dbReference>
<name>A0A3N0X8G7_9FLAO</name>
<feature type="transmembrane region" description="Helical" evidence="1">
    <location>
        <begin position="275"/>
        <end position="294"/>
    </location>
</feature>
<evidence type="ECO:0000313" key="3">
    <source>
        <dbReference type="Proteomes" id="UP000267623"/>
    </source>
</evidence>
<evidence type="ECO:0000256" key="1">
    <source>
        <dbReference type="SAM" id="Phobius"/>
    </source>
</evidence>
<sequence>MSESAFGSDFFYEKTMITFKLKPAKEKYIQILLIIITYIMIILRFLLNEKGRVSPDSIRYMRQSEIFPVIDNTTAPLGYPLAIKFFTFFELDHFWSSKLVGLLAYTVILIFAYRKQFFFKELMIISSLFSFVSIFSFTMSEEMILPFVVIYFYLGRQIINQKYTLAKGSFYLSLCLIVMINIRYSGLFFCFGNIIFGLMNFRKNYWKSFGLSGIVGILFYVIYKFTFIDYFNEKYIDTFLEIGLKSTSQLLLELFQGMATTFNPFIHIADPNGGIINYGIYGIGFLTMLLMLFLFIKTKLSDTEKFIVISSLVCIVLSYFIQYIYSVNAIDYRLMAPFSIGIWMVFFRKLFTVFGALTYTIGFASLSVGFLFTWLSKGNYLENRKAITTFLKDENLMHSKLKFYVKDLEDNDVQTAELISTVNPHIYYTFTASDTLKNDVLTRYKVEKKISIKKNKYQ</sequence>
<keyword evidence="1" id="KW-1133">Transmembrane helix</keyword>
<reference evidence="3" key="1">
    <citation type="submission" date="2018-11" db="EMBL/GenBank/DDBJ databases">
        <title>Proposal to divide the Flavobacteriaceae and reorganize its genera based on Amino Acid Identity values calculated from whole genome sequences.</title>
        <authorList>
            <person name="Nicholson A.C."/>
            <person name="Gulvik C.A."/>
            <person name="Whitney A.M."/>
            <person name="Humrighouse B.W."/>
            <person name="Bell M."/>
            <person name="Holmes B."/>
            <person name="Steigerwalt A."/>
            <person name="Villarma A."/>
            <person name="Sheth M."/>
            <person name="Batra D."/>
            <person name="Pryor J."/>
            <person name="Bernardet J.-F."/>
            <person name="Hugo C."/>
            <person name="Kampfer P."/>
            <person name="Newman J."/>
            <person name="Mcquiston J."/>
        </authorList>
    </citation>
    <scope>NUCLEOTIDE SEQUENCE [LARGE SCALE GENOMIC DNA]</scope>
    <source>
        <strain evidence="3">DSM 22165</strain>
    </source>
</reference>
<comment type="caution">
    <text evidence="2">The sequence shown here is derived from an EMBL/GenBank/DDBJ whole genome shotgun (WGS) entry which is preliminary data.</text>
</comment>
<feature type="transmembrane region" description="Helical" evidence="1">
    <location>
        <begin position="353"/>
        <end position="375"/>
    </location>
</feature>
<feature type="transmembrane region" description="Helical" evidence="1">
    <location>
        <begin position="208"/>
        <end position="230"/>
    </location>
</feature>
<feature type="transmembrane region" description="Helical" evidence="1">
    <location>
        <begin position="68"/>
        <end position="89"/>
    </location>
</feature>
<dbReference type="Proteomes" id="UP000267623">
    <property type="component" value="Unassembled WGS sequence"/>
</dbReference>
<gene>
    <name evidence="2" type="ORF">EGH73_07355</name>
</gene>
<protein>
    <recommendedName>
        <fullName evidence="4">Glycosyltransferase RgtA/B/C/D-like domain-containing protein</fullName>
    </recommendedName>
</protein>
<proteinExistence type="predicted"/>